<name>A0A0L7L4N1_OPEBR</name>
<keyword evidence="2" id="KW-0732">Signal</keyword>
<dbReference type="Proteomes" id="UP000037510">
    <property type="component" value="Unassembled WGS sequence"/>
</dbReference>
<feature type="compositionally biased region" description="Polar residues" evidence="1">
    <location>
        <begin position="82"/>
        <end position="95"/>
    </location>
</feature>
<sequence length="95" mass="10586">MAVTISLSASVTLVCLFSPKVSDLPKSPCADKETQTNPADFKLGNGQTITPLDKLNLKPEGKKIHDNKTEDRRLHDNKKGYDTTQCNNQTYNHQK</sequence>
<dbReference type="EMBL" id="JTDY01002938">
    <property type="protein sequence ID" value="KOB70453.1"/>
    <property type="molecule type" value="Genomic_DNA"/>
</dbReference>
<feature type="non-terminal residue" evidence="3">
    <location>
        <position position="95"/>
    </location>
</feature>
<evidence type="ECO:0000256" key="1">
    <source>
        <dbReference type="SAM" id="MobiDB-lite"/>
    </source>
</evidence>
<evidence type="ECO:0000313" key="4">
    <source>
        <dbReference type="Proteomes" id="UP000037510"/>
    </source>
</evidence>
<reference evidence="3 4" key="1">
    <citation type="journal article" date="2015" name="Genome Biol. Evol.">
        <title>The genome of winter moth (Operophtera brumata) provides a genomic perspective on sexual dimorphism and phenology.</title>
        <authorList>
            <person name="Derks M.F."/>
            <person name="Smit S."/>
            <person name="Salis L."/>
            <person name="Schijlen E."/>
            <person name="Bossers A."/>
            <person name="Mateman C."/>
            <person name="Pijl A.S."/>
            <person name="de Ridder D."/>
            <person name="Groenen M.A."/>
            <person name="Visser M.E."/>
            <person name="Megens H.J."/>
        </authorList>
    </citation>
    <scope>NUCLEOTIDE SEQUENCE [LARGE SCALE GENOMIC DNA]</scope>
    <source>
        <strain evidence="3">WM2013NL</strain>
        <tissue evidence="3">Head and thorax</tissue>
    </source>
</reference>
<gene>
    <name evidence="3" type="ORF">OBRU01_05479</name>
</gene>
<organism evidence="3 4">
    <name type="scientific">Operophtera brumata</name>
    <name type="common">Winter moth</name>
    <name type="synonym">Phalaena brumata</name>
    <dbReference type="NCBI Taxonomy" id="104452"/>
    <lineage>
        <taxon>Eukaryota</taxon>
        <taxon>Metazoa</taxon>
        <taxon>Ecdysozoa</taxon>
        <taxon>Arthropoda</taxon>
        <taxon>Hexapoda</taxon>
        <taxon>Insecta</taxon>
        <taxon>Pterygota</taxon>
        <taxon>Neoptera</taxon>
        <taxon>Endopterygota</taxon>
        <taxon>Lepidoptera</taxon>
        <taxon>Glossata</taxon>
        <taxon>Ditrysia</taxon>
        <taxon>Geometroidea</taxon>
        <taxon>Geometridae</taxon>
        <taxon>Larentiinae</taxon>
        <taxon>Operophtera</taxon>
    </lineage>
</organism>
<keyword evidence="3" id="KW-0675">Receptor</keyword>
<keyword evidence="4" id="KW-1185">Reference proteome</keyword>
<dbReference type="AlphaFoldDB" id="A0A0L7L4N1"/>
<proteinExistence type="predicted"/>
<feature type="chain" id="PRO_5005573147" evidence="2">
    <location>
        <begin position="24"/>
        <end position="95"/>
    </location>
</feature>
<feature type="region of interest" description="Disordered" evidence="1">
    <location>
        <begin position="22"/>
        <end position="95"/>
    </location>
</feature>
<feature type="compositionally biased region" description="Basic and acidic residues" evidence="1">
    <location>
        <begin position="55"/>
        <end position="81"/>
    </location>
</feature>
<comment type="caution">
    <text evidence="3">The sequence shown here is derived from an EMBL/GenBank/DDBJ whole genome shotgun (WGS) entry which is preliminary data.</text>
</comment>
<evidence type="ECO:0000256" key="2">
    <source>
        <dbReference type="SAM" id="SignalP"/>
    </source>
</evidence>
<accession>A0A0L7L4N1</accession>
<evidence type="ECO:0000313" key="3">
    <source>
        <dbReference type="EMBL" id="KOB70453.1"/>
    </source>
</evidence>
<feature type="signal peptide" evidence="2">
    <location>
        <begin position="1"/>
        <end position="23"/>
    </location>
</feature>
<protein>
    <submittedName>
        <fullName evidence="3">Metabotropic glutamate receptor B</fullName>
    </submittedName>
</protein>